<dbReference type="EMBL" id="PUHQ01000035">
    <property type="protein sequence ID" value="KAG0661394.1"/>
    <property type="molecule type" value="Genomic_DNA"/>
</dbReference>
<gene>
    <name evidence="2" type="primary">PPX1</name>
    <name evidence="2" type="ORF">C6P46_003991</name>
</gene>
<dbReference type="GO" id="GO:0004309">
    <property type="term" value="F:exopolyphosphatase activity"/>
    <property type="evidence" value="ECO:0007669"/>
    <property type="project" value="TreeGrafter"/>
</dbReference>
<dbReference type="InterPro" id="IPR004097">
    <property type="entry name" value="DHHA2"/>
</dbReference>
<accession>A0A9P7B6Q1</accession>
<dbReference type="Pfam" id="PF02833">
    <property type="entry name" value="DHHA2"/>
    <property type="match status" value="1"/>
</dbReference>
<dbReference type="SMART" id="SM01131">
    <property type="entry name" value="DHHA2"/>
    <property type="match status" value="1"/>
</dbReference>
<comment type="caution">
    <text evidence="2">The sequence shown here is derived from an EMBL/GenBank/DDBJ whole genome shotgun (WGS) entry which is preliminary data.</text>
</comment>
<dbReference type="Proteomes" id="UP000777482">
    <property type="component" value="Unassembled WGS sequence"/>
</dbReference>
<dbReference type="InterPro" id="IPR038222">
    <property type="entry name" value="DHHA2_dom_sf"/>
</dbReference>
<name>A0A9P7B6Q1_RHOMI</name>
<evidence type="ECO:0000313" key="2">
    <source>
        <dbReference type="EMBL" id="KAG0661394.1"/>
    </source>
</evidence>
<dbReference type="Gene3D" id="3.10.310.20">
    <property type="entry name" value="DHHA2 domain"/>
    <property type="match status" value="1"/>
</dbReference>
<dbReference type="PANTHER" id="PTHR12112:SF39">
    <property type="entry name" value="EG:152A3.5 PROTEIN (FBGN0003116_PN PROTEIN)"/>
    <property type="match status" value="1"/>
</dbReference>
<keyword evidence="3" id="KW-1185">Reference proteome</keyword>
<protein>
    <submittedName>
        <fullName evidence="2">Exopolyphosphatase</fullName>
    </submittedName>
</protein>
<reference evidence="2 3" key="1">
    <citation type="submission" date="2020-11" db="EMBL/GenBank/DDBJ databases">
        <title>Kefir isolates.</title>
        <authorList>
            <person name="Marcisauskas S."/>
            <person name="Kim Y."/>
            <person name="Blasche S."/>
        </authorList>
    </citation>
    <scope>NUCLEOTIDE SEQUENCE [LARGE SCALE GENOMIC DNA]</scope>
    <source>
        <strain evidence="2 3">KR</strain>
    </source>
</reference>
<proteinExistence type="predicted"/>
<dbReference type="PANTHER" id="PTHR12112">
    <property type="entry name" value="BNIP - RELATED"/>
    <property type="match status" value="1"/>
</dbReference>
<feature type="domain" description="DHHA2" evidence="1">
    <location>
        <begin position="262"/>
        <end position="452"/>
    </location>
</feature>
<dbReference type="OrthoDB" id="374045at2759"/>
<dbReference type="Gene3D" id="3.90.1640.10">
    <property type="entry name" value="inorganic pyrophosphatase (n-terminal core)"/>
    <property type="match status" value="1"/>
</dbReference>
<organism evidence="2 3">
    <name type="scientific">Rhodotorula mucilaginosa</name>
    <name type="common">Yeast</name>
    <name type="synonym">Rhodotorula rubra</name>
    <dbReference type="NCBI Taxonomy" id="5537"/>
    <lineage>
        <taxon>Eukaryota</taxon>
        <taxon>Fungi</taxon>
        <taxon>Dikarya</taxon>
        <taxon>Basidiomycota</taxon>
        <taxon>Pucciniomycotina</taxon>
        <taxon>Microbotryomycetes</taxon>
        <taxon>Sporidiobolales</taxon>
        <taxon>Sporidiobolaceae</taxon>
        <taxon>Rhodotorula</taxon>
    </lineage>
</organism>
<evidence type="ECO:0000313" key="3">
    <source>
        <dbReference type="Proteomes" id="UP000777482"/>
    </source>
</evidence>
<dbReference type="SUPFAM" id="SSF64182">
    <property type="entry name" value="DHH phosphoesterases"/>
    <property type="match status" value="1"/>
</dbReference>
<dbReference type="GO" id="GO:0005737">
    <property type="term" value="C:cytoplasm"/>
    <property type="evidence" value="ECO:0007669"/>
    <property type="project" value="InterPro"/>
</dbReference>
<sequence length="463" mass="50734">MATQAYLQQLRLNKHDFLTQVQAGSDLSEWVVSVGNEAGDLDSLACALADAHFAREKDAAAKNRRRHIPLFLSRRTDLHLRPENLLALETAQIPAQDLLTIDDLPAARLSNLGTRFSLVDHNVLLDQFRSHPESPDDSPDDDARVVSILDHHVDERKHLGAEPRVIELIGSCSSLVTRQYVGAGEPVPTPLADLLLSAIAIDTRMKPVTDGGKAADVDLNAVETLVPFSSFFATSATAAVASSSSGSPPTGAAAVDALKAYNSRLSDAKEDVAHLSGHDLLRRDYKEYHESSIRYGLSTVPLSLSTWLERFSHASSSSSSSPDANQEALNELLDEVRLWMDERDLALAGVLTSYSHIKKSGTVGGRRREILIVARGSNDQQAAAFDSVFAGLEKDQVLELGEWKAIRDYSIDRGRGERKKGGERGWERWQVWQQENARATRKQVAPALKDLVHQAFGGSPERL</sequence>
<dbReference type="InterPro" id="IPR038763">
    <property type="entry name" value="DHH_sf"/>
</dbReference>
<dbReference type="AlphaFoldDB" id="A0A9P7B6Q1"/>
<evidence type="ECO:0000259" key="1">
    <source>
        <dbReference type="SMART" id="SM01131"/>
    </source>
</evidence>